<dbReference type="PANTHER" id="PTHR13800:SF1">
    <property type="entry name" value="TRANSIENT RECEPTOR POTENTIAL CATION CHANNEL TRPM"/>
    <property type="match status" value="1"/>
</dbReference>
<dbReference type="InterPro" id="IPR050927">
    <property type="entry name" value="TRPM"/>
</dbReference>
<keyword evidence="3" id="KW-1185">Reference proteome</keyword>
<gene>
    <name evidence="2" type="ORF">DILT_LOCUS92</name>
</gene>
<dbReference type="PANTHER" id="PTHR13800">
    <property type="entry name" value="TRANSIENT RECEPTOR POTENTIAL CATION CHANNEL, SUBFAMILY M, MEMBER 6"/>
    <property type="match status" value="1"/>
</dbReference>
<name>A0A3P6PS46_DIBLA</name>
<dbReference type="AlphaFoldDB" id="A0A3P6PS46"/>
<evidence type="ECO:0000313" key="3">
    <source>
        <dbReference type="Proteomes" id="UP000281553"/>
    </source>
</evidence>
<dbReference type="GO" id="GO:0005261">
    <property type="term" value="F:monoatomic cation channel activity"/>
    <property type="evidence" value="ECO:0007669"/>
    <property type="project" value="TreeGrafter"/>
</dbReference>
<feature type="domain" description="TRPM SLOG" evidence="1">
    <location>
        <begin position="86"/>
        <end position="209"/>
    </location>
</feature>
<protein>
    <recommendedName>
        <fullName evidence="1">TRPM SLOG domain-containing protein</fullName>
    </recommendedName>
</protein>
<accession>A0A3P6PS46</accession>
<dbReference type="GO" id="GO:0030001">
    <property type="term" value="P:metal ion transport"/>
    <property type="evidence" value="ECO:0007669"/>
    <property type="project" value="TreeGrafter"/>
</dbReference>
<dbReference type="Proteomes" id="UP000281553">
    <property type="component" value="Unassembled WGS sequence"/>
</dbReference>
<evidence type="ECO:0000259" key="1">
    <source>
        <dbReference type="Pfam" id="PF18139"/>
    </source>
</evidence>
<reference evidence="2 3" key="1">
    <citation type="submission" date="2018-11" db="EMBL/GenBank/DDBJ databases">
        <authorList>
            <consortium name="Pathogen Informatics"/>
        </authorList>
    </citation>
    <scope>NUCLEOTIDE SEQUENCE [LARGE SCALE GENOMIC DNA]</scope>
</reference>
<sequence>MPAVKKLSEFIEENFSSLDCCNYVHDENNAESTLENPHCQCGERKVFHADSSEAIKKTEFTKDRQCTKAYGVLKVYIKGIATSSMNYLRLSSKDHNDSVIDLLVKYWKVIPEDQDVVCISFIGAALDDVGEMAFRPIEQALIETARTMNIVVIANGEDNVLTRNIGRILTNVRRMLAVTKENSLPPRFLGIMPWGNIPEKKNLSCHTYIVVKRFPEAALLGFSH</sequence>
<evidence type="ECO:0000313" key="2">
    <source>
        <dbReference type="EMBL" id="VDK30045.1"/>
    </source>
</evidence>
<dbReference type="GO" id="GO:0005886">
    <property type="term" value="C:plasma membrane"/>
    <property type="evidence" value="ECO:0007669"/>
    <property type="project" value="TreeGrafter"/>
</dbReference>
<dbReference type="EMBL" id="UYRU01000347">
    <property type="protein sequence ID" value="VDK30045.1"/>
    <property type="molecule type" value="Genomic_DNA"/>
</dbReference>
<dbReference type="InterPro" id="IPR041491">
    <property type="entry name" value="TRPM_SLOG"/>
</dbReference>
<dbReference type="Pfam" id="PF18139">
    <property type="entry name" value="LSDAT_euk"/>
    <property type="match status" value="1"/>
</dbReference>
<organism evidence="2 3">
    <name type="scientific">Dibothriocephalus latus</name>
    <name type="common">Fish tapeworm</name>
    <name type="synonym">Diphyllobothrium latum</name>
    <dbReference type="NCBI Taxonomy" id="60516"/>
    <lineage>
        <taxon>Eukaryota</taxon>
        <taxon>Metazoa</taxon>
        <taxon>Spiralia</taxon>
        <taxon>Lophotrochozoa</taxon>
        <taxon>Platyhelminthes</taxon>
        <taxon>Cestoda</taxon>
        <taxon>Eucestoda</taxon>
        <taxon>Diphyllobothriidea</taxon>
        <taxon>Diphyllobothriidae</taxon>
        <taxon>Dibothriocephalus</taxon>
    </lineage>
</organism>
<proteinExistence type="predicted"/>